<name>A0ACC0I7F0_9ERIC</name>
<evidence type="ECO:0000313" key="2">
    <source>
        <dbReference type="Proteomes" id="UP001060215"/>
    </source>
</evidence>
<proteinExistence type="predicted"/>
<accession>A0ACC0I7F0</accession>
<sequence length="325" mass="36732">MASLVCAVPRTREALLYSILLSSRFINNPTPKLKSFSIQLSIVPQPHRHCHCHCHCSSSSSSSNGGGVVGVSVGKEEGQLLRSPQLVALEYSDLNLSHNFSQDLGHVRIRQHVNPLCASLSVPAPVPDWSEVYRDSTLPLMVDIGSGSGRFLMWLAKRNLDSKNYLGLEIRKKLVKRAEHWVNELALRNIHFMFANATVSFKQLISTYPGPLMLVSILCPDPHFKKKYHKRRVLQKPLVESIVDSLMPGGQVFIQSDVLEVALDMREKFDAVSDELMHIDKIDTSMLCDDEGWLVSNPMGIRTEREIHAEFEGAKIYRRMYQKRI</sequence>
<organism evidence="1 2">
    <name type="scientific">Camellia lanceoleosa</name>
    <dbReference type="NCBI Taxonomy" id="1840588"/>
    <lineage>
        <taxon>Eukaryota</taxon>
        <taxon>Viridiplantae</taxon>
        <taxon>Streptophyta</taxon>
        <taxon>Embryophyta</taxon>
        <taxon>Tracheophyta</taxon>
        <taxon>Spermatophyta</taxon>
        <taxon>Magnoliopsida</taxon>
        <taxon>eudicotyledons</taxon>
        <taxon>Gunneridae</taxon>
        <taxon>Pentapetalae</taxon>
        <taxon>asterids</taxon>
        <taxon>Ericales</taxon>
        <taxon>Theaceae</taxon>
        <taxon>Camellia</taxon>
    </lineage>
</organism>
<dbReference type="Proteomes" id="UP001060215">
    <property type="component" value="Chromosome 6"/>
</dbReference>
<keyword evidence="2" id="KW-1185">Reference proteome</keyword>
<protein>
    <submittedName>
        <fullName evidence="1">tRNA (Guanine-N(7)-)-methyltransferase</fullName>
    </submittedName>
</protein>
<comment type="caution">
    <text evidence="1">The sequence shown here is derived from an EMBL/GenBank/DDBJ whole genome shotgun (WGS) entry which is preliminary data.</text>
</comment>
<dbReference type="EMBL" id="CM045763">
    <property type="protein sequence ID" value="KAI8021599.1"/>
    <property type="molecule type" value="Genomic_DNA"/>
</dbReference>
<gene>
    <name evidence="1" type="ORF">LOK49_LG03G02830</name>
</gene>
<reference evidence="1 2" key="1">
    <citation type="journal article" date="2022" name="Plant J.">
        <title>Chromosome-level genome of Camellia lanceoleosa provides a valuable resource for understanding genome evolution and self-incompatibility.</title>
        <authorList>
            <person name="Gong W."/>
            <person name="Xiao S."/>
            <person name="Wang L."/>
            <person name="Liao Z."/>
            <person name="Chang Y."/>
            <person name="Mo W."/>
            <person name="Hu G."/>
            <person name="Li W."/>
            <person name="Zhao G."/>
            <person name="Zhu H."/>
            <person name="Hu X."/>
            <person name="Ji K."/>
            <person name="Xiang X."/>
            <person name="Song Q."/>
            <person name="Yuan D."/>
            <person name="Jin S."/>
            <person name="Zhang L."/>
        </authorList>
    </citation>
    <scope>NUCLEOTIDE SEQUENCE [LARGE SCALE GENOMIC DNA]</scope>
    <source>
        <strain evidence="1">SQ_2022a</strain>
    </source>
</reference>
<evidence type="ECO:0000313" key="1">
    <source>
        <dbReference type="EMBL" id="KAI8021599.1"/>
    </source>
</evidence>